<name>F5NXG7_SHIFL</name>
<comment type="caution">
    <text evidence="2">The sequence shown here is derived from an EMBL/GenBank/DDBJ whole genome shotgun (WGS) entry which is preliminary data.</text>
</comment>
<dbReference type="PATRIC" id="fig|766147.3.peg.2801"/>
<dbReference type="InterPro" id="IPR001387">
    <property type="entry name" value="Cro/C1-type_HTH"/>
</dbReference>
<reference evidence="2 3" key="1">
    <citation type="submission" date="2011-04" db="EMBL/GenBank/DDBJ databases">
        <authorList>
            <person name="Rasko D."/>
            <person name="Redman J."/>
            <person name="Daugherty S.C."/>
            <person name="Tallon L."/>
            <person name="Sadzewicz L."/>
            <person name="Jones K."/>
            <person name="Santana-Cruz I."/>
            <person name="Liu X."/>
        </authorList>
    </citation>
    <scope>NUCLEOTIDE SEQUENCE [LARGE SCALE GENOMIC DNA]</scope>
    <source>
        <strain evidence="2 3">K-227</strain>
    </source>
</reference>
<dbReference type="InterPro" id="IPR010982">
    <property type="entry name" value="Lambda_DNA-bd_dom_sf"/>
</dbReference>
<evidence type="ECO:0000313" key="3">
    <source>
        <dbReference type="Proteomes" id="UP000004520"/>
    </source>
</evidence>
<feature type="domain" description="HTH cro/C1-type" evidence="1">
    <location>
        <begin position="42"/>
        <end position="87"/>
    </location>
</feature>
<dbReference type="CDD" id="cd00093">
    <property type="entry name" value="HTH_XRE"/>
    <property type="match status" value="1"/>
</dbReference>
<sequence length="114" mass="12455">MTGKRTLPTMTHDEMAAKWMEDPAFKAEYDAIADEFALLDEMLAARKEAGLTQAEVAERMGTKATAITRMESNLASGISGPSFATLKNSPALLEKNSRSASFNHTAPSFWRRTG</sequence>
<gene>
    <name evidence="2" type="ORF">SFK227_2844</name>
</gene>
<protein>
    <recommendedName>
        <fullName evidence="1">HTH cro/C1-type domain-containing protein</fullName>
    </recommendedName>
</protein>
<accession>F5NXG7</accession>
<evidence type="ECO:0000313" key="2">
    <source>
        <dbReference type="EMBL" id="EGK36288.1"/>
    </source>
</evidence>
<proteinExistence type="predicted"/>
<organism evidence="2 3">
    <name type="scientific">Shigella flexneri K-227</name>
    <dbReference type="NCBI Taxonomy" id="766147"/>
    <lineage>
        <taxon>Bacteria</taxon>
        <taxon>Pseudomonadati</taxon>
        <taxon>Pseudomonadota</taxon>
        <taxon>Gammaproteobacteria</taxon>
        <taxon>Enterobacterales</taxon>
        <taxon>Enterobacteriaceae</taxon>
        <taxon>Shigella</taxon>
    </lineage>
</organism>
<dbReference type="PROSITE" id="PS50943">
    <property type="entry name" value="HTH_CROC1"/>
    <property type="match status" value="1"/>
</dbReference>
<dbReference type="GO" id="GO:0003677">
    <property type="term" value="F:DNA binding"/>
    <property type="evidence" value="ECO:0007669"/>
    <property type="project" value="InterPro"/>
</dbReference>
<dbReference type="AlphaFoldDB" id="F5NXG7"/>
<dbReference type="Pfam" id="PF01381">
    <property type="entry name" value="HTH_3"/>
    <property type="match status" value="1"/>
</dbReference>
<dbReference type="Proteomes" id="UP000004520">
    <property type="component" value="Unassembled WGS sequence"/>
</dbReference>
<dbReference type="EMBL" id="AFGY01000038">
    <property type="protein sequence ID" value="EGK36288.1"/>
    <property type="molecule type" value="Genomic_DNA"/>
</dbReference>
<dbReference type="SUPFAM" id="SSF47413">
    <property type="entry name" value="lambda repressor-like DNA-binding domains"/>
    <property type="match status" value="1"/>
</dbReference>
<evidence type="ECO:0000259" key="1">
    <source>
        <dbReference type="PROSITE" id="PS50943"/>
    </source>
</evidence>
<dbReference type="Gene3D" id="1.10.260.40">
    <property type="entry name" value="lambda repressor-like DNA-binding domains"/>
    <property type="match status" value="1"/>
</dbReference>